<evidence type="ECO:0000256" key="1">
    <source>
        <dbReference type="ARBA" id="ARBA00004496"/>
    </source>
</evidence>
<comment type="subcellular location">
    <subcellularLocation>
        <location evidence="1">Cytoplasm</location>
    </subcellularLocation>
</comment>
<evidence type="ECO:0000256" key="4">
    <source>
        <dbReference type="ARBA" id="ARBA00022803"/>
    </source>
</evidence>
<accession>A0A1H6AKG7</accession>
<keyword evidence="8" id="KW-1133">Transmembrane helix</keyword>
<dbReference type="SUPFAM" id="SSF46894">
    <property type="entry name" value="C-terminal effector domain of the bipartite response regulators"/>
    <property type="match status" value="1"/>
</dbReference>
<name>A0A1H6AKG7_9BACT</name>
<keyword evidence="7" id="KW-0175">Coiled coil</keyword>
<dbReference type="Proteomes" id="UP000236736">
    <property type="component" value="Unassembled WGS sequence"/>
</dbReference>
<keyword evidence="10" id="KW-1185">Reference proteome</keyword>
<dbReference type="PANTHER" id="PTHR46630:SF1">
    <property type="entry name" value="TETRATRICOPEPTIDE REPEAT PROTEIN 29"/>
    <property type="match status" value="1"/>
</dbReference>
<dbReference type="STRING" id="1120964.GCA_001313265_07613"/>
<dbReference type="GO" id="GO:0006355">
    <property type="term" value="P:regulation of DNA-templated transcription"/>
    <property type="evidence" value="ECO:0007669"/>
    <property type="project" value="InterPro"/>
</dbReference>
<dbReference type="PROSITE" id="PS50005">
    <property type="entry name" value="TPR"/>
    <property type="match status" value="1"/>
</dbReference>
<evidence type="ECO:0000256" key="8">
    <source>
        <dbReference type="SAM" id="Phobius"/>
    </source>
</evidence>
<keyword evidence="2" id="KW-0963">Cytoplasm</keyword>
<sequence length="604" mass="69427">MKKPRIQYALIYFLILLFEVFSFSAIAQEPEKLGLNPDKWAVELSKSQLTEVNSLGSLAEQLIEVDSLRVFAFLDSLETSKKAKGNYFRTYFYMVKAAVIYSKFAGYDKYKDRRSEALIPIKEQLMELYANALDAAYQTESEKVIGWVNFYSSRRILSFGETAWAVMYSKNGVDLFEKINYPVEPPVYIELAELLRQVREYDESITYAKKGIAAWDTPNDEWDYEKPFQYNVKAFNTIGSSFYYKDEYDSALFYLQQAFRLATDNMDSVSAGMVSGDIGRIIFAKSNYDSALTLFKTDYEYSMYDSAYNEAANALQWMAKANLALGNKASALGNSKEALRLLSLWPSRRYLRDTYFTLSQVYRALGDSDSAFYFNDRFIAINDSLEKEIATSSLEISNARLKSEESVYRIQKINNQKQKELFIRNCLMAAIILFSLIVFLIVNRGRLKNKLAFEKAESEKVLLEQEIQSAKEQINSFTAHVIEKTSLIEKLEEQLNGTVASAEQQQIIAELSQQTILTEDDWLRFKLLFDKIYPVFFQKLKKNSVDITVAEQRIAALTRLELSSKQMAAMLGISVDSVHKARQRLRHRLQLDPVTNLDEYIAGI</sequence>
<dbReference type="InterPro" id="IPR011990">
    <property type="entry name" value="TPR-like_helical_dom_sf"/>
</dbReference>
<dbReference type="InterPro" id="IPR016032">
    <property type="entry name" value="Sig_transdc_resp-reg_C-effctor"/>
</dbReference>
<feature type="repeat" description="TPR" evidence="6">
    <location>
        <begin position="232"/>
        <end position="265"/>
    </location>
</feature>
<evidence type="ECO:0000313" key="10">
    <source>
        <dbReference type="Proteomes" id="UP000236736"/>
    </source>
</evidence>
<gene>
    <name evidence="9" type="ORF">SAMN03080598_04195</name>
</gene>
<evidence type="ECO:0000256" key="6">
    <source>
        <dbReference type="PROSITE-ProRule" id="PRU00339"/>
    </source>
</evidence>
<reference evidence="10" key="1">
    <citation type="submission" date="2016-10" db="EMBL/GenBank/DDBJ databases">
        <authorList>
            <person name="Varghese N."/>
            <person name="Submissions S."/>
        </authorList>
    </citation>
    <scope>NUCLEOTIDE SEQUENCE [LARGE SCALE GENOMIC DNA]</scope>
    <source>
        <strain evidence="10">DSM 17298</strain>
    </source>
</reference>
<dbReference type="SUPFAM" id="SSF48452">
    <property type="entry name" value="TPR-like"/>
    <property type="match status" value="1"/>
</dbReference>
<evidence type="ECO:0000256" key="5">
    <source>
        <dbReference type="ARBA" id="ARBA00038253"/>
    </source>
</evidence>
<evidence type="ECO:0000313" key="9">
    <source>
        <dbReference type="EMBL" id="SEG49233.1"/>
    </source>
</evidence>
<keyword evidence="8" id="KW-0472">Membrane</keyword>
<comment type="similarity">
    <text evidence="5">Belongs to the Rap family.</text>
</comment>
<feature type="coiled-coil region" evidence="7">
    <location>
        <begin position="453"/>
        <end position="480"/>
    </location>
</feature>
<organism evidence="9 10">
    <name type="scientific">Algoriphagus boritolerans DSM 17298 = JCM 18970</name>
    <dbReference type="NCBI Taxonomy" id="1120964"/>
    <lineage>
        <taxon>Bacteria</taxon>
        <taxon>Pseudomonadati</taxon>
        <taxon>Bacteroidota</taxon>
        <taxon>Cytophagia</taxon>
        <taxon>Cytophagales</taxon>
        <taxon>Cyclobacteriaceae</taxon>
        <taxon>Algoriphagus</taxon>
    </lineage>
</organism>
<dbReference type="SMART" id="SM00028">
    <property type="entry name" value="TPR"/>
    <property type="match status" value="2"/>
</dbReference>
<dbReference type="GO" id="GO:0005737">
    <property type="term" value="C:cytoplasm"/>
    <property type="evidence" value="ECO:0007669"/>
    <property type="project" value="UniProtKB-SubCell"/>
</dbReference>
<keyword evidence="4 6" id="KW-0802">TPR repeat</keyword>
<evidence type="ECO:0000256" key="2">
    <source>
        <dbReference type="ARBA" id="ARBA00022490"/>
    </source>
</evidence>
<keyword evidence="3" id="KW-0677">Repeat</keyword>
<dbReference type="AlphaFoldDB" id="A0A1H6AKG7"/>
<protein>
    <submittedName>
        <fullName evidence="9">Uncharacterized protein</fullName>
    </submittedName>
</protein>
<keyword evidence="8" id="KW-0812">Transmembrane</keyword>
<evidence type="ECO:0000256" key="3">
    <source>
        <dbReference type="ARBA" id="ARBA00022737"/>
    </source>
</evidence>
<dbReference type="EMBL" id="FNVR01000049">
    <property type="protein sequence ID" value="SEG49233.1"/>
    <property type="molecule type" value="Genomic_DNA"/>
</dbReference>
<dbReference type="GO" id="GO:0003677">
    <property type="term" value="F:DNA binding"/>
    <property type="evidence" value="ECO:0007669"/>
    <property type="project" value="InterPro"/>
</dbReference>
<feature type="transmembrane region" description="Helical" evidence="8">
    <location>
        <begin position="421"/>
        <end position="442"/>
    </location>
</feature>
<dbReference type="InterPro" id="IPR051476">
    <property type="entry name" value="Bac_ResReg_Asp_Phosphatase"/>
</dbReference>
<proteinExistence type="inferred from homology"/>
<dbReference type="InterPro" id="IPR019734">
    <property type="entry name" value="TPR_rpt"/>
</dbReference>
<dbReference type="PANTHER" id="PTHR46630">
    <property type="entry name" value="TETRATRICOPEPTIDE REPEAT PROTEIN 29"/>
    <property type="match status" value="1"/>
</dbReference>
<evidence type="ECO:0000256" key="7">
    <source>
        <dbReference type="SAM" id="Coils"/>
    </source>
</evidence>
<dbReference type="Gene3D" id="1.25.40.10">
    <property type="entry name" value="Tetratricopeptide repeat domain"/>
    <property type="match status" value="2"/>
</dbReference>